<dbReference type="InterPro" id="IPR020471">
    <property type="entry name" value="AKR"/>
</dbReference>
<dbReference type="RefSeq" id="WP_131988232.1">
    <property type="nucleotide sequence ID" value="NZ_SMKL01000097.1"/>
</dbReference>
<protein>
    <submittedName>
        <fullName evidence="2">Aldo/keto reductase</fullName>
    </submittedName>
</protein>
<evidence type="ECO:0000313" key="3">
    <source>
        <dbReference type="Proteomes" id="UP000295621"/>
    </source>
</evidence>
<dbReference type="GO" id="GO:0016491">
    <property type="term" value="F:oxidoreductase activity"/>
    <property type="evidence" value="ECO:0007669"/>
    <property type="project" value="InterPro"/>
</dbReference>
<evidence type="ECO:0000313" key="2">
    <source>
        <dbReference type="EMBL" id="TDC46487.1"/>
    </source>
</evidence>
<dbReference type="Pfam" id="PF00248">
    <property type="entry name" value="Aldo_ket_red"/>
    <property type="match status" value="1"/>
</dbReference>
<dbReference type="Gene3D" id="3.20.20.100">
    <property type="entry name" value="NADP-dependent oxidoreductase domain"/>
    <property type="match status" value="1"/>
</dbReference>
<dbReference type="PANTHER" id="PTHR42686">
    <property type="entry name" value="GH17980P-RELATED"/>
    <property type="match status" value="1"/>
</dbReference>
<dbReference type="PANTHER" id="PTHR42686:SF1">
    <property type="entry name" value="GH17980P-RELATED"/>
    <property type="match status" value="1"/>
</dbReference>
<sequence length="331" mass="35726">MITGGTDPSHLADALAWPDVQLSRLGFGAAPIAGLYAAVDEETAVATVDAAWEAGIRYFDTAPHYGLGRSERLLGAALAQRDRDSYVISTKAGRLLVPDPSPAADDSDNGFVVPATHRRVWDLSRDGIRRSLYDSLDRLGLDRVDLLYLHDPEHRMDQALATGLPALIELRDEGTVRAIGVGSKDTDALTLLVHESDLDAVMVAGRYTLLRQPALDRLFPACQTRGVVVVAAAVFNSGLLATPDPEPDATYDYQATPPALLERARRLAATCADHGAVLPQAALQFPLRHPLVRSVVVGMRSPLEVTQNVELLADAVPPQLWTALREQDLIP</sequence>
<dbReference type="Proteomes" id="UP000295621">
    <property type="component" value="Unassembled WGS sequence"/>
</dbReference>
<dbReference type="OrthoDB" id="9768851at2"/>
<evidence type="ECO:0000259" key="1">
    <source>
        <dbReference type="Pfam" id="PF00248"/>
    </source>
</evidence>
<dbReference type="EMBL" id="SMKL01000097">
    <property type="protein sequence ID" value="TDC46487.1"/>
    <property type="molecule type" value="Genomic_DNA"/>
</dbReference>
<proteinExistence type="predicted"/>
<dbReference type="CDD" id="cd19152">
    <property type="entry name" value="AKR_AKR15A"/>
    <property type="match status" value="1"/>
</dbReference>
<dbReference type="InterPro" id="IPR023210">
    <property type="entry name" value="NADP_OxRdtase_dom"/>
</dbReference>
<organism evidence="2 3">
    <name type="scientific">Jiangella ureilytica</name>
    <dbReference type="NCBI Taxonomy" id="2530374"/>
    <lineage>
        <taxon>Bacteria</taxon>
        <taxon>Bacillati</taxon>
        <taxon>Actinomycetota</taxon>
        <taxon>Actinomycetes</taxon>
        <taxon>Jiangellales</taxon>
        <taxon>Jiangellaceae</taxon>
        <taxon>Jiangella</taxon>
    </lineage>
</organism>
<comment type="caution">
    <text evidence="2">The sequence shown here is derived from an EMBL/GenBank/DDBJ whole genome shotgun (WGS) entry which is preliminary data.</text>
</comment>
<keyword evidence="3" id="KW-1185">Reference proteome</keyword>
<dbReference type="SUPFAM" id="SSF51430">
    <property type="entry name" value="NAD(P)-linked oxidoreductase"/>
    <property type="match status" value="1"/>
</dbReference>
<dbReference type="AlphaFoldDB" id="A0A4R4RBQ6"/>
<gene>
    <name evidence="2" type="ORF">E1212_26865</name>
</gene>
<name>A0A4R4RBQ6_9ACTN</name>
<dbReference type="InterPro" id="IPR036812">
    <property type="entry name" value="NAD(P)_OxRdtase_dom_sf"/>
</dbReference>
<reference evidence="2 3" key="1">
    <citation type="submission" date="2019-02" db="EMBL/GenBank/DDBJ databases">
        <title>Draft genome sequences of novel Actinobacteria.</title>
        <authorList>
            <person name="Sahin N."/>
            <person name="Ay H."/>
            <person name="Saygin H."/>
        </authorList>
    </citation>
    <scope>NUCLEOTIDE SEQUENCE [LARGE SCALE GENOMIC DNA]</scope>
    <source>
        <strain evidence="2 3">KC603</strain>
    </source>
</reference>
<dbReference type="GO" id="GO:0005829">
    <property type="term" value="C:cytosol"/>
    <property type="evidence" value="ECO:0007669"/>
    <property type="project" value="TreeGrafter"/>
</dbReference>
<feature type="domain" description="NADP-dependent oxidoreductase" evidence="1">
    <location>
        <begin position="24"/>
        <end position="323"/>
    </location>
</feature>
<accession>A0A4R4RBQ6</accession>